<keyword evidence="2 8" id="KW-0808">Transferase</keyword>
<dbReference type="FunFam" id="1.10.10.10:FF:000213">
    <property type="entry name" value="Coniferyl alcohol 9-O-methyltransferase"/>
    <property type="match status" value="1"/>
</dbReference>
<dbReference type="EMBL" id="NKXS01000123">
    <property type="protein sequence ID" value="PIN26255.1"/>
    <property type="molecule type" value="Genomic_DNA"/>
</dbReference>
<keyword evidence="9" id="KW-1185">Reference proteome</keyword>
<dbReference type="PANTHER" id="PTHR11746">
    <property type="entry name" value="O-METHYLTRANSFERASE"/>
    <property type="match status" value="1"/>
</dbReference>
<dbReference type="PIRSF" id="PIRSF005739">
    <property type="entry name" value="O-mtase"/>
    <property type="match status" value="1"/>
</dbReference>
<evidence type="ECO:0000259" key="7">
    <source>
        <dbReference type="Pfam" id="PF08100"/>
    </source>
</evidence>
<feature type="domain" description="O-methyltransferase dimerisation" evidence="7">
    <location>
        <begin position="22"/>
        <end position="111"/>
    </location>
</feature>
<dbReference type="GO" id="GO:0008757">
    <property type="term" value="F:S-adenosylmethionine-dependent methyltransferase activity"/>
    <property type="evidence" value="ECO:0007669"/>
    <property type="project" value="UniProtKB-ARBA"/>
</dbReference>
<dbReference type="GO" id="GO:0032259">
    <property type="term" value="P:methylation"/>
    <property type="evidence" value="ECO:0007669"/>
    <property type="project" value="UniProtKB-KW"/>
</dbReference>
<dbReference type="PROSITE" id="PS51683">
    <property type="entry name" value="SAM_OMT_II"/>
    <property type="match status" value="1"/>
</dbReference>
<dbReference type="STRING" id="429701.A0A2G9I925"/>
<dbReference type="Gene3D" id="1.10.10.10">
    <property type="entry name" value="Winged helix-like DNA-binding domain superfamily/Winged helix DNA-binding domain"/>
    <property type="match status" value="1"/>
</dbReference>
<feature type="domain" description="O-methyltransferase C-terminal" evidence="6">
    <location>
        <begin position="133"/>
        <end position="343"/>
    </location>
</feature>
<evidence type="ECO:0000256" key="2">
    <source>
        <dbReference type="ARBA" id="ARBA00022679"/>
    </source>
</evidence>
<dbReference type="OrthoDB" id="2410195at2759"/>
<sequence>MALFDGVKYSTNELIDAQAHVWNHIFNYINSMSLKCAIQLRIPDIIHKNSKPMMLSQLVDALPINKVKSHSIYRLMRILVHSKFFVKDKISEDDHEEDGYWLTPASHLLLRDEPLSMAPFVLATLDPVLIDPWHHAGIWFQNETPSSFATKHGMMLFEYAGIDQRWNQLFNEAMASDARLVASVITKECKEVFEGLKSLVDVGGGTGTMARAISDAFPGLKCIVLELPHVVAGLEGENNLTFVGGDMFKSIPHADAVFLKPWIFHDWTDDESIKLLKICKEAIIPSKDKGGKVIIVEMVVDDHKEDHEATETQLLFDMLMMIEVNGKERTQKEWANLFFAAGFTTHKITPLLGLRSIIEVFP</sequence>
<keyword evidence="1 8" id="KW-0489">Methyltransferase</keyword>
<dbReference type="SUPFAM" id="SSF46785">
    <property type="entry name" value="Winged helix' DNA-binding domain"/>
    <property type="match status" value="1"/>
</dbReference>
<proteinExistence type="inferred from homology"/>
<dbReference type="Pfam" id="PF00891">
    <property type="entry name" value="Methyltransf_2"/>
    <property type="match status" value="1"/>
</dbReference>
<evidence type="ECO:0000256" key="4">
    <source>
        <dbReference type="ARBA" id="ARBA00034481"/>
    </source>
</evidence>
<dbReference type="InterPro" id="IPR016461">
    <property type="entry name" value="COMT-like"/>
</dbReference>
<evidence type="ECO:0000256" key="3">
    <source>
        <dbReference type="ARBA" id="ARBA00022691"/>
    </source>
</evidence>
<dbReference type="InterPro" id="IPR029063">
    <property type="entry name" value="SAM-dependent_MTases_sf"/>
</dbReference>
<dbReference type="Pfam" id="PF08100">
    <property type="entry name" value="Dimerisation"/>
    <property type="match status" value="1"/>
</dbReference>
<evidence type="ECO:0000256" key="5">
    <source>
        <dbReference type="PIRSR" id="PIRSR005739-1"/>
    </source>
</evidence>
<dbReference type="CDD" id="cd02440">
    <property type="entry name" value="AdoMet_MTases"/>
    <property type="match status" value="1"/>
</dbReference>
<evidence type="ECO:0000259" key="6">
    <source>
        <dbReference type="Pfam" id="PF00891"/>
    </source>
</evidence>
<gene>
    <name evidence="8" type="ORF">CDL12_01000</name>
</gene>
<reference evidence="9" key="1">
    <citation type="journal article" date="2018" name="Gigascience">
        <title>Genome assembly of the Pink Ipe (Handroanthus impetiginosus, Bignoniaceae), a highly valued, ecologically keystone Neotropical timber forest tree.</title>
        <authorList>
            <person name="Silva-Junior O.B."/>
            <person name="Grattapaglia D."/>
            <person name="Novaes E."/>
            <person name="Collevatti R.G."/>
        </authorList>
    </citation>
    <scope>NUCLEOTIDE SEQUENCE [LARGE SCALE GENOMIC DNA]</scope>
    <source>
        <strain evidence="9">cv. UFG-1</strain>
    </source>
</reference>
<evidence type="ECO:0000313" key="8">
    <source>
        <dbReference type="EMBL" id="PIN26255.1"/>
    </source>
</evidence>
<dbReference type="InterPro" id="IPR036388">
    <property type="entry name" value="WH-like_DNA-bd_sf"/>
</dbReference>
<dbReference type="GO" id="GO:0046983">
    <property type="term" value="F:protein dimerization activity"/>
    <property type="evidence" value="ECO:0007669"/>
    <property type="project" value="InterPro"/>
</dbReference>
<dbReference type="InterPro" id="IPR001077">
    <property type="entry name" value="COMT_C"/>
</dbReference>
<keyword evidence="3" id="KW-0949">S-adenosyl-L-methionine</keyword>
<organism evidence="8 9">
    <name type="scientific">Handroanthus impetiginosus</name>
    <dbReference type="NCBI Taxonomy" id="429701"/>
    <lineage>
        <taxon>Eukaryota</taxon>
        <taxon>Viridiplantae</taxon>
        <taxon>Streptophyta</taxon>
        <taxon>Embryophyta</taxon>
        <taxon>Tracheophyta</taxon>
        <taxon>Spermatophyta</taxon>
        <taxon>Magnoliopsida</taxon>
        <taxon>eudicotyledons</taxon>
        <taxon>Gunneridae</taxon>
        <taxon>Pentapetalae</taxon>
        <taxon>asterids</taxon>
        <taxon>lamiids</taxon>
        <taxon>Lamiales</taxon>
        <taxon>Bignoniaceae</taxon>
        <taxon>Crescentiina</taxon>
        <taxon>Tabebuia alliance</taxon>
        <taxon>Handroanthus</taxon>
    </lineage>
</organism>
<dbReference type="AlphaFoldDB" id="A0A2G9I925"/>
<dbReference type="InterPro" id="IPR012967">
    <property type="entry name" value="COMT_dimerisation"/>
</dbReference>
<dbReference type="FunFam" id="3.40.50.150:FF:000057">
    <property type="entry name" value="O-methyltransferase ZRP4"/>
    <property type="match status" value="1"/>
</dbReference>
<dbReference type="Gene3D" id="3.40.50.150">
    <property type="entry name" value="Vaccinia Virus protein VP39"/>
    <property type="match status" value="1"/>
</dbReference>
<evidence type="ECO:0000256" key="1">
    <source>
        <dbReference type="ARBA" id="ARBA00022603"/>
    </source>
</evidence>
<feature type="active site" description="Proton acceptor" evidence="5">
    <location>
        <position position="265"/>
    </location>
</feature>
<comment type="caution">
    <text evidence="8">The sequence shown here is derived from an EMBL/GenBank/DDBJ whole genome shotgun (WGS) entry which is preliminary data.</text>
</comment>
<comment type="similarity">
    <text evidence="4">Belongs to the class I-like SAM-binding methyltransferase superfamily. Cation-independent O-methyltransferase family. COMT subfamily.</text>
</comment>
<dbReference type="SUPFAM" id="SSF53335">
    <property type="entry name" value="S-adenosyl-L-methionine-dependent methyltransferases"/>
    <property type="match status" value="1"/>
</dbReference>
<protein>
    <submittedName>
        <fullName evidence="8">Hydroxyindole-O-methyltransferase</fullName>
    </submittedName>
</protein>
<evidence type="ECO:0000313" key="9">
    <source>
        <dbReference type="Proteomes" id="UP000231279"/>
    </source>
</evidence>
<name>A0A2G9I925_9LAMI</name>
<dbReference type="Proteomes" id="UP000231279">
    <property type="component" value="Unassembled WGS sequence"/>
</dbReference>
<dbReference type="GO" id="GO:0008171">
    <property type="term" value="F:O-methyltransferase activity"/>
    <property type="evidence" value="ECO:0007669"/>
    <property type="project" value="InterPro"/>
</dbReference>
<accession>A0A2G9I925</accession>
<dbReference type="InterPro" id="IPR036390">
    <property type="entry name" value="WH_DNA-bd_sf"/>
</dbReference>